<evidence type="ECO:0000313" key="1">
    <source>
        <dbReference type="EMBL" id="ENY87104.1"/>
    </source>
</evidence>
<evidence type="ECO:0008006" key="3">
    <source>
        <dbReference type="Google" id="ProtNLM"/>
    </source>
</evidence>
<dbReference type="RefSeq" id="WP_002607678.1">
    <property type="nucleotide sequence ID" value="NZ_CAXSUL010000010.1"/>
</dbReference>
<evidence type="ECO:0000313" key="2">
    <source>
        <dbReference type="Proteomes" id="UP000013051"/>
    </source>
</evidence>
<sequence>MMYRWIKEYYDAGIYKDSDLEIFIAGGMITKKQADEIKAG</sequence>
<dbReference type="PATRIC" id="fig|999413.4.peg.2103"/>
<protein>
    <recommendedName>
        <fullName evidence="3">XkdX family protein</fullName>
    </recommendedName>
</protein>
<dbReference type="EMBL" id="AGYV01000003">
    <property type="protein sequence ID" value="ENY87104.1"/>
    <property type="molecule type" value="Genomic_DNA"/>
</dbReference>
<dbReference type="HOGENOM" id="CLU_3287402_0_0_9"/>
<dbReference type="Proteomes" id="UP000013051">
    <property type="component" value="Unassembled WGS sequence"/>
</dbReference>
<keyword evidence="2" id="KW-1185">Reference proteome</keyword>
<comment type="caution">
    <text evidence="1">The sequence shown here is derived from an EMBL/GenBank/DDBJ whole genome shotgun (WGS) entry which is preliminary data.</text>
</comment>
<organism evidence="1 2">
    <name type="scientific">[Clostridium] innocuum 2959</name>
    <dbReference type="NCBI Taxonomy" id="999413"/>
    <lineage>
        <taxon>Bacteria</taxon>
        <taxon>Bacillati</taxon>
        <taxon>Bacillota</taxon>
        <taxon>Clostridia</taxon>
        <taxon>Eubacteriales</taxon>
        <taxon>Clostridiaceae</taxon>
        <taxon>Clostridium</taxon>
    </lineage>
</organism>
<accession>N9V9P6</accession>
<proteinExistence type="predicted"/>
<reference evidence="1 2" key="1">
    <citation type="submission" date="2013-01" db="EMBL/GenBank/DDBJ databases">
        <title>The Genome Sequence of Clostridium innocuum 2959.</title>
        <authorList>
            <consortium name="The Broad Institute Genome Sequencing Platform"/>
            <person name="Earl A."/>
            <person name="Ward D."/>
            <person name="Feldgarden M."/>
            <person name="Gevers D."/>
            <person name="Courvalin P."/>
            <person name="Lambert T."/>
            <person name="Walker B."/>
            <person name="Young S.K."/>
            <person name="Zeng Q."/>
            <person name="Gargeya S."/>
            <person name="Fitzgerald M."/>
            <person name="Haas B."/>
            <person name="Abouelleil A."/>
            <person name="Alvarado L."/>
            <person name="Arachchi H.M."/>
            <person name="Berlin A.M."/>
            <person name="Chapman S.B."/>
            <person name="Dewar J."/>
            <person name="Goldberg J."/>
            <person name="Griggs A."/>
            <person name="Gujja S."/>
            <person name="Hansen M."/>
            <person name="Howarth C."/>
            <person name="Imamovic A."/>
            <person name="Larimer J."/>
            <person name="McCowan C."/>
            <person name="Murphy C."/>
            <person name="Neiman D."/>
            <person name="Pearson M."/>
            <person name="Priest M."/>
            <person name="Roberts A."/>
            <person name="Saif S."/>
            <person name="Shea T."/>
            <person name="Sisk P."/>
            <person name="Sykes S."/>
            <person name="Wortman J."/>
            <person name="Nusbaum C."/>
            <person name="Birren B."/>
        </authorList>
    </citation>
    <scope>NUCLEOTIDE SEQUENCE [LARGE SCALE GENOMIC DNA]</scope>
    <source>
        <strain evidence="1 2">2959</strain>
    </source>
</reference>
<dbReference type="AlphaFoldDB" id="N9V9P6"/>
<gene>
    <name evidence="1" type="ORF">HMPREF1094_01995</name>
</gene>
<name>N9V9P6_CLOIN</name>